<gene>
    <name evidence="1" type="ORF">SDC9_153169</name>
</gene>
<reference evidence="1" key="1">
    <citation type="submission" date="2019-08" db="EMBL/GenBank/DDBJ databases">
        <authorList>
            <person name="Kucharzyk K."/>
            <person name="Murdoch R.W."/>
            <person name="Higgins S."/>
            <person name="Loffler F."/>
        </authorList>
    </citation>
    <scope>NUCLEOTIDE SEQUENCE</scope>
</reference>
<comment type="caution">
    <text evidence="1">The sequence shown here is derived from an EMBL/GenBank/DDBJ whole genome shotgun (WGS) entry which is preliminary data.</text>
</comment>
<protein>
    <submittedName>
        <fullName evidence="1">Uncharacterized protein</fullName>
    </submittedName>
</protein>
<dbReference type="AlphaFoldDB" id="A0A645EV68"/>
<name>A0A645EV68_9ZZZZ</name>
<organism evidence="1">
    <name type="scientific">bioreactor metagenome</name>
    <dbReference type="NCBI Taxonomy" id="1076179"/>
    <lineage>
        <taxon>unclassified sequences</taxon>
        <taxon>metagenomes</taxon>
        <taxon>ecological metagenomes</taxon>
    </lineage>
</organism>
<dbReference type="EMBL" id="VSSQ01051805">
    <property type="protein sequence ID" value="MPN05915.1"/>
    <property type="molecule type" value="Genomic_DNA"/>
</dbReference>
<evidence type="ECO:0000313" key="1">
    <source>
        <dbReference type="EMBL" id="MPN05915.1"/>
    </source>
</evidence>
<accession>A0A645EV68</accession>
<sequence>MSEKKVHQEKTRMNENLYDPKQNEFDFEGLSFAYKEARNHERR</sequence>
<proteinExistence type="predicted"/>